<dbReference type="Gene3D" id="3.10.170.10">
    <property type="match status" value="1"/>
</dbReference>
<evidence type="ECO:0000259" key="11">
    <source>
        <dbReference type="Pfam" id="PF02868"/>
    </source>
</evidence>
<dbReference type="Gene3D" id="3.10.450.40">
    <property type="match status" value="1"/>
</dbReference>
<evidence type="ECO:0000256" key="7">
    <source>
        <dbReference type="ARBA" id="ARBA00022833"/>
    </source>
</evidence>
<keyword evidence="8 9" id="KW-0482">Metalloprotease</keyword>
<keyword evidence="9" id="KW-0964">Secreted</keyword>
<dbReference type="Pfam" id="PF02868">
    <property type="entry name" value="Peptidase_M4_C"/>
    <property type="match status" value="1"/>
</dbReference>
<sequence length="530" mass="56391">MNKKVITTLVLSSMVASALSMNAGAASDKQVLKNETGHVHNVVGKLGKVSGATADERALKALDKVKGDFGYAQANGHFKVTKSHKDDNGVSHTKLARVIDGIPVFGGEMIVHEKDGNVQGVTGSYKDLAPTAKKASLSSAEAIKKAVASTGFTGELTEEAQAKLVFVPKADKAVLSYEVSVRYMDETPGNWSIFVNAVDGSIVDSFNRVEYANHTLVKAKPGGGTTPTTGTAAVGTGTGVLGDTKTSLNTMLSNGTYYLQDKTKATSVQTYDYANSTSSKTLMSDIDNVWDTSVQRAGVDAHYYAGKVYDYYFNEHNRNSYNNNGATLVSGVHYSRSYNNAFWNGSQMTYGDGDGVTFIALSGAYDVVAHELTHAVTEYTSGLVYQNQSGALNESWSDAMAAVMDSDDWLIGEDVYTPGKAGDALRSMSNPSAYGDPEHMNQFVNTTSDNGGVHTNSGIPNKAFYNFATAIGSRSIAGKVWYTASRDYMTSSTNFSGARAATLQAVAALYGTSSSYYTALQTAWSNVGVN</sequence>
<dbReference type="PRINTS" id="PR00730">
    <property type="entry name" value="THERMOLYSIN"/>
</dbReference>
<evidence type="ECO:0000256" key="6">
    <source>
        <dbReference type="ARBA" id="ARBA00022801"/>
    </source>
</evidence>
<dbReference type="EC" id="3.4.24.-" evidence="9"/>
<dbReference type="InterPro" id="IPR013856">
    <property type="entry name" value="Peptidase_M4_domain"/>
</dbReference>
<dbReference type="Pfam" id="PF07504">
    <property type="entry name" value="FTP"/>
    <property type="match status" value="1"/>
</dbReference>
<organism evidence="13 14">
    <name type="scientific">Tumebacillus lacus</name>
    <dbReference type="NCBI Taxonomy" id="2995335"/>
    <lineage>
        <taxon>Bacteria</taxon>
        <taxon>Bacillati</taxon>
        <taxon>Bacillota</taxon>
        <taxon>Bacilli</taxon>
        <taxon>Bacillales</taxon>
        <taxon>Alicyclobacillaceae</taxon>
        <taxon>Tumebacillus</taxon>
    </lineage>
</organism>
<dbReference type="InterPro" id="IPR001570">
    <property type="entry name" value="Peptidase_M4_C_domain"/>
</dbReference>
<evidence type="ECO:0000313" key="13">
    <source>
        <dbReference type="EMBL" id="MCX7568792.1"/>
    </source>
</evidence>
<proteinExistence type="inferred from homology"/>
<dbReference type="InterPro" id="IPR023612">
    <property type="entry name" value="Peptidase_M4"/>
</dbReference>
<evidence type="ECO:0000256" key="4">
    <source>
        <dbReference type="ARBA" id="ARBA00022723"/>
    </source>
</evidence>
<keyword evidence="6 9" id="KW-0378">Hydrolase</keyword>
<dbReference type="EMBL" id="JAPMLT010000001">
    <property type="protein sequence ID" value="MCX7568792.1"/>
    <property type="molecule type" value="Genomic_DNA"/>
</dbReference>
<dbReference type="RefSeq" id="WP_267150030.1">
    <property type="nucleotide sequence ID" value="NZ_JAPMLT010000001.1"/>
</dbReference>
<comment type="caution">
    <text evidence="13">The sequence shown here is derived from an EMBL/GenBank/DDBJ whole genome shotgun (WGS) entry which is preliminary data.</text>
</comment>
<evidence type="ECO:0000256" key="3">
    <source>
        <dbReference type="ARBA" id="ARBA00022670"/>
    </source>
</evidence>
<keyword evidence="14" id="KW-1185">Reference proteome</keyword>
<dbReference type="InterPro" id="IPR027268">
    <property type="entry name" value="Peptidase_M4/M1_CTD_sf"/>
</dbReference>
<evidence type="ECO:0000256" key="1">
    <source>
        <dbReference type="ARBA" id="ARBA00001947"/>
    </source>
</evidence>
<dbReference type="Gene3D" id="3.10.450.490">
    <property type="match status" value="1"/>
</dbReference>
<dbReference type="CDD" id="cd09597">
    <property type="entry name" value="M4_TLP"/>
    <property type="match status" value="1"/>
</dbReference>
<keyword evidence="7 9" id="KW-0862">Zinc</keyword>
<gene>
    <name evidence="13" type="ORF">OS242_02245</name>
</gene>
<dbReference type="Gene3D" id="1.10.390.10">
    <property type="entry name" value="Neutral Protease Domain 2"/>
    <property type="match status" value="1"/>
</dbReference>
<name>A0ABT3WZ53_9BACL</name>
<dbReference type="InterPro" id="IPR011096">
    <property type="entry name" value="FTP_domain"/>
</dbReference>
<evidence type="ECO:0000313" key="14">
    <source>
        <dbReference type="Proteomes" id="UP001208017"/>
    </source>
</evidence>
<feature type="domain" description="FTP" evidence="12">
    <location>
        <begin position="77"/>
        <end position="125"/>
    </location>
</feature>
<keyword evidence="4" id="KW-0479">Metal-binding</keyword>
<reference evidence="13 14" key="1">
    <citation type="submission" date="2022-11" db="EMBL/GenBank/DDBJ databases">
        <title>Study of microbial diversity in lake waters.</title>
        <authorList>
            <person name="Zhang J."/>
        </authorList>
    </citation>
    <scope>NUCLEOTIDE SEQUENCE [LARGE SCALE GENOMIC DNA]</scope>
    <source>
        <strain evidence="13 14">DT12</strain>
    </source>
</reference>
<dbReference type="Proteomes" id="UP001208017">
    <property type="component" value="Unassembled WGS sequence"/>
</dbReference>
<comment type="subcellular location">
    <subcellularLocation>
        <location evidence="9">Secreted</location>
    </subcellularLocation>
</comment>
<feature type="domain" description="Peptidase M4 C-terminal" evidence="11">
    <location>
        <begin position="381"/>
        <end position="529"/>
    </location>
</feature>
<evidence type="ECO:0000256" key="5">
    <source>
        <dbReference type="ARBA" id="ARBA00022729"/>
    </source>
</evidence>
<evidence type="ECO:0000259" key="10">
    <source>
        <dbReference type="Pfam" id="PF01447"/>
    </source>
</evidence>
<evidence type="ECO:0000256" key="9">
    <source>
        <dbReference type="RuleBase" id="RU366073"/>
    </source>
</evidence>
<comment type="cofactor">
    <cofactor evidence="1 9">
        <name>Zn(2+)</name>
        <dbReference type="ChEBI" id="CHEBI:29105"/>
    </cofactor>
</comment>
<dbReference type="Pfam" id="PF01447">
    <property type="entry name" value="Peptidase_M4"/>
    <property type="match status" value="1"/>
</dbReference>
<keyword evidence="5 9" id="KW-0732">Signal</keyword>
<dbReference type="InterPro" id="IPR050728">
    <property type="entry name" value="Zinc_Metalloprotease_M4"/>
</dbReference>
<comment type="similarity">
    <text evidence="2 9">Belongs to the peptidase M4 family.</text>
</comment>
<evidence type="ECO:0000256" key="2">
    <source>
        <dbReference type="ARBA" id="ARBA00009388"/>
    </source>
</evidence>
<feature type="domain" description="Peptidase M4" evidence="10">
    <location>
        <begin position="235"/>
        <end position="378"/>
    </location>
</feature>
<protein>
    <recommendedName>
        <fullName evidence="9">Neutral metalloproteinase</fullName>
        <ecNumber evidence="9">3.4.24.-</ecNumber>
    </recommendedName>
</protein>
<keyword evidence="3 9" id="KW-0645">Protease</keyword>
<feature type="signal peptide" evidence="9">
    <location>
        <begin position="1"/>
        <end position="25"/>
    </location>
</feature>
<dbReference type="SUPFAM" id="SSF55486">
    <property type="entry name" value="Metalloproteases ('zincins'), catalytic domain"/>
    <property type="match status" value="1"/>
</dbReference>
<dbReference type="PANTHER" id="PTHR33794:SF1">
    <property type="entry name" value="BACILLOLYSIN"/>
    <property type="match status" value="1"/>
</dbReference>
<evidence type="ECO:0000259" key="12">
    <source>
        <dbReference type="Pfam" id="PF07504"/>
    </source>
</evidence>
<accession>A0ABT3WZ53</accession>
<comment type="function">
    <text evidence="9">Extracellular zinc metalloprotease.</text>
</comment>
<feature type="chain" id="PRO_5044950433" description="Neutral metalloproteinase" evidence="9">
    <location>
        <begin position="26"/>
        <end position="530"/>
    </location>
</feature>
<evidence type="ECO:0000256" key="8">
    <source>
        <dbReference type="ARBA" id="ARBA00023049"/>
    </source>
</evidence>
<dbReference type="PANTHER" id="PTHR33794">
    <property type="entry name" value="BACILLOLYSIN"/>
    <property type="match status" value="1"/>
</dbReference>